<keyword evidence="2" id="KW-0479">Metal-binding</keyword>
<evidence type="ECO:0000256" key="3">
    <source>
        <dbReference type="ARBA" id="ARBA00022833"/>
    </source>
</evidence>
<name>A0ABQ0P2Y0_9PROT</name>
<protein>
    <submittedName>
        <fullName evidence="6">Glutathione-dependent formaldehyde-activating protein</fullName>
    </submittedName>
</protein>
<evidence type="ECO:0000259" key="5">
    <source>
        <dbReference type="PROSITE" id="PS51891"/>
    </source>
</evidence>
<gene>
    <name evidence="6" type="ORF">AA12717_0511</name>
</gene>
<dbReference type="Gene3D" id="3.90.1590.10">
    <property type="entry name" value="glutathione-dependent formaldehyde- activating enzyme (gfa)"/>
    <property type="match status" value="1"/>
</dbReference>
<organism evidence="6 7">
    <name type="scientific">Gluconacetobacter sacchari DSM 12717</name>
    <dbReference type="NCBI Taxonomy" id="1307940"/>
    <lineage>
        <taxon>Bacteria</taxon>
        <taxon>Pseudomonadati</taxon>
        <taxon>Pseudomonadota</taxon>
        <taxon>Alphaproteobacteria</taxon>
        <taxon>Acetobacterales</taxon>
        <taxon>Acetobacteraceae</taxon>
        <taxon>Gluconacetobacter</taxon>
    </lineage>
</organism>
<dbReference type="Proteomes" id="UP001060895">
    <property type="component" value="Unassembled WGS sequence"/>
</dbReference>
<comment type="similarity">
    <text evidence="1">Belongs to the Gfa family.</text>
</comment>
<evidence type="ECO:0000256" key="1">
    <source>
        <dbReference type="ARBA" id="ARBA00005495"/>
    </source>
</evidence>
<keyword evidence="7" id="KW-1185">Reference proteome</keyword>
<evidence type="ECO:0000313" key="7">
    <source>
        <dbReference type="Proteomes" id="UP001060895"/>
    </source>
</evidence>
<feature type="domain" description="CENP-V/GFA" evidence="5">
    <location>
        <begin position="8"/>
        <end position="122"/>
    </location>
</feature>
<dbReference type="SUPFAM" id="SSF51316">
    <property type="entry name" value="Mss4-like"/>
    <property type="match status" value="1"/>
</dbReference>
<dbReference type="InterPro" id="IPR011057">
    <property type="entry name" value="Mss4-like_sf"/>
</dbReference>
<evidence type="ECO:0000313" key="6">
    <source>
        <dbReference type="EMBL" id="GBQ20252.1"/>
    </source>
</evidence>
<dbReference type="EMBL" id="BAQP01000016">
    <property type="protein sequence ID" value="GBQ20252.1"/>
    <property type="molecule type" value="Genomic_DNA"/>
</dbReference>
<dbReference type="PANTHER" id="PTHR33337">
    <property type="entry name" value="GFA DOMAIN-CONTAINING PROTEIN"/>
    <property type="match status" value="1"/>
</dbReference>
<accession>A0ABQ0P2Y0</accession>
<keyword evidence="4" id="KW-0456">Lyase</keyword>
<dbReference type="PROSITE" id="PS51891">
    <property type="entry name" value="CENP_V_GFA"/>
    <property type="match status" value="1"/>
</dbReference>
<comment type="caution">
    <text evidence="6">The sequence shown here is derived from an EMBL/GenBank/DDBJ whole genome shotgun (WGS) entry which is preliminary data.</text>
</comment>
<evidence type="ECO:0000256" key="2">
    <source>
        <dbReference type="ARBA" id="ARBA00022723"/>
    </source>
</evidence>
<dbReference type="Pfam" id="PF04828">
    <property type="entry name" value="GFA"/>
    <property type="match status" value="1"/>
</dbReference>
<reference evidence="6" key="1">
    <citation type="submission" date="2013-04" db="EMBL/GenBank/DDBJ databases">
        <title>The genome sequencing project of 58 acetic acid bacteria.</title>
        <authorList>
            <person name="Okamoto-Kainuma A."/>
            <person name="Ishikawa M."/>
            <person name="Umino S."/>
            <person name="Koizumi Y."/>
            <person name="Shiwa Y."/>
            <person name="Yoshikawa H."/>
            <person name="Matsutani M."/>
            <person name="Matsushita K."/>
        </authorList>
    </citation>
    <scope>NUCLEOTIDE SEQUENCE</scope>
    <source>
        <strain evidence="6">DSM 12717</strain>
    </source>
</reference>
<keyword evidence="3" id="KW-0862">Zinc</keyword>
<evidence type="ECO:0000256" key="4">
    <source>
        <dbReference type="ARBA" id="ARBA00023239"/>
    </source>
</evidence>
<dbReference type="InterPro" id="IPR006913">
    <property type="entry name" value="CENP-V/GFA"/>
</dbReference>
<proteinExistence type="inferred from homology"/>
<dbReference type="PANTHER" id="PTHR33337:SF40">
    <property type="entry name" value="CENP-V_GFA DOMAIN-CONTAINING PROTEIN-RELATED"/>
    <property type="match status" value="1"/>
</dbReference>
<sequence>MEEREVKMEGGCLCGAVRYIAEGEPISSGICHCKTCRRAASAPRLPFVGMLSGGFRYTRGAPVDYTSSPGVTRSFCGRCGSPLTYRREGTPGELDVMTVSLDDPNTIRPTFHVWASEALDWDPIMGGLPSYPGSRP</sequence>